<keyword evidence="3" id="KW-1185">Reference proteome</keyword>
<evidence type="ECO:0000313" key="3">
    <source>
        <dbReference type="Proteomes" id="UP000664132"/>
    </source>
</evidence>
<dbReference type="EMBL" id="JAFJYH010000194">
    <property type="protein sequence ID" value="KAG4416198.1"/>
    <property type="molecule type" value="Genomic_DNA"/>
</dbReference>
<protein>
    <submittedName>
        <fullName evidence="2">Uncharacterized protein</fullName>
    </submittedName>
</protein>
<reference evidence="2" key="1">
    <citation type="submission" date="2021-02" db="EMBL/GenBank/DDBJ databases">
        <title>Genome sequence Cadophora malorum strain M34.</title>
        <authorList>
            <person name="Stefanovic E."/>
            <person name="Vu D."/>
            <person name="Scully C."/>
            <person name="Dijksterhuis J."/>
            <person name="Roader J."/>
            <person name="Houbraken J."/>
        </authorList>
    </citation>
    <scope>NUCLEOTIDE SEQUENCE</scope>
    <source>
        <strain evidence="2">M34</strain>
    </source>
</reference>
<feature type="compositionally biased region" description="Polar residues" evidence="1">
    <location>
        <begin position="222"/>
        <end position="236"/>
    </location>
</feature>
<feature type="region of interest" description="Disordered" evidence="1">
    <location>
        <begin position="200"/>
        <end position="236"/>
    </location>
</feature>
<proteinExistence type="predicted"/>
<organism evidence="2 3">
    <name type="scientific">Cadophora malorum</name>
    <dbReference type="NCBI Taxonomy" id="108018"/>
    <lineage>
        <taxon>Eukaryota</taxon>
        <taxon>Fungi</taxon>
        <taxon>Dikarya</taxon>
        <taxon>Ascomycota</taxon>
        <taxon>Pezizomycotina</taxon>
        <taxon>Leotiomycetes</taxon>
        <taxon>Helotiales</taxon>
        <taxon>Ploettnerulaceae</taxon>
        <taxon>Cadophora</taxon>
    </lineage>
</organism>
<gene>
    <name evidence="2" type="ORF">IFR04_010655</name>
</gene>
<evidence type="ECO:0000256" key="1">
    <source>
        <dbReference type="SAM" id="MobiDB-lite"/>
    </source>
</evidence>
<dbReference type="AlphaFoldDB" id="A0A8H7TCA0"/>
<comment type="caution">
    <text evidence="2">The sequence shown here is derived from an EMBL/GenBank/DDBJ whole genome shotgun (WGS) entry which is preliminary data.</text>
</comment>
<feature type="region of interest" description="Disordered" evidence="1">
    <location>
        <begin position="347"/>
        <end position="366"/>
    </location>
</feature>
<sequence>MASTSGSEPSRQSQGPNTLDYYIQKALNELNSPADPFSLFTLPFSPASTPIPLNPTGPNNLLLYPGSFNPPMQGTSPQSSTSTTIESISTSHASSHSLIQKRCKLFASHPLLAPLLATGFLKIITGSMTSHIAFLRLVTDLITSSPQSISIPATLSGFLGGDKLSIHSSPHEKPGELIEWGPVDEFLIMNARRPVDFYTPSPSLSPSVSPSSTHLEPPPSQDLATAQSHSQPQSQSRFHIEVREYANVSRPSNLPGCTEWKRGQIDFKNMRREERIGRLWSCRALTVPGKPVIHFRASDTSASNGISSTKIRKIMCEVEDSRLLKELRDKVVCPEMLVEWLVGERKAKRERLGEDEGEGEAEKAFS</sequence>
<dbReference type="Proteomes" id="UP000664132">
    <property type="component" value="Unassembled WGS sequence"/>
</dbReference>
<accession>A0A8H7TCA0</accession>
<dbReference type="OrthoDB" id="3558741at2759"/>
<feature type="compositionally biased region" description="Low complexity" evidence="1">
    <location>
        <begin position="200"/>
        <end position="212"/>
    </location>
</feature>
<evidence type="ECO:0000313" key="2">
    <source>
        <dbReference type="EMBL" id="KAG4416198.1"/>
    </source>
</evidence>
<name>A0A8H7TCA0_9HELO</name>